<gene>
    <name evidence="1" type="ORF">T458_23885</name>
</gene>
<dbReference type="AlphaFoldDB" id="V6MF28"/>
<proteinExistence type="predicted"/>
<comment type="caution">
    <text evidence="1">The sequence shown here is derived from an EMBL/GenBank/DDBJ whole genome shotgun (WGS) entry which is preliminary data.</text>
</comment>
<name>V6MF28_9BACL</name>
<evidence type="ECO:0000313" key="2">
    <source>
        <dbReference type="Proteomes" id="UP000017973"/>
    </source>
</evidence>
<accession>V6MF28</accession>
<reference evidence="1 2" key="1">
    <citation type="journal article" date="2014" name="Genome Announc.">
        <title>Draft Genome Sequence of Brevibacillus panacihumi Strain W25, a Halotolerant Hydrocarbon-Degrading Bacterium.</title>
        <authorList>
            <person name="Wang X."/>
            <person name="Jin D."/>
            <person name="Zhou L."/>
            <person name="Wu L."/>
            <person name="An W."/>
            <person name="Chen Y."/>
            <person name="Zhao L."/>
        </authorList>
    </citation>
    <scope>NUCLEOTIDE SEQUENCE [LARGE SCALE GENOMIC DNA]</scope>
    <source>
        <strain evidence="1 2">W25</strain>
    </source>
</reference>
<dbReference type="PATRIC" id="fig|1408254.3.peg.4696"/>
<protein>
    <submittedName>
        <fullName evidence="1">Uncharacterized protein</fullName>
    </submittedName>
</protein>
<evidence type="ECO:0000313" key="1">
    <source>
        <dbReference type="EMBL" id="EST53998.1"/>
    </source>
</evidence>
<dbReference type="eggNOG" id="ENOG5032XKV">
    <property type="taxonomic scope" value="Bacteria"/>
</dbReference>
<sequence length="249" mass="28571">MKISIIPFLILLFMDNTSFSPPISDELGTRHAHNVEFTGDCGFKVDEYDSAVMWNNLRYRLNDDSKNGMLERGEKIGEVVFKVNGNVCLGYRMQNGDATWAEVGTPIYKVKGYSERFRIFLGDELFEVSNIPTAQKIGDFYDFTDKVKKISIEYPIGNSPSIDFSKEETEQFLHAFLEQEYVPFQDIYKNLSENSTHYYLRVHFHDQSVTVISYWIEDNAFTTGYGNDLIKKIITSKAENLAALSSLKP</sequence>
<dbReference type="HOGENOM" id="CLU_095308_0_0_9"/>
<organism evidence="1 2">
    <name type="scientific">Brevibacillus panacihumi W25</name>
    <dbReference type="NCBI Taxonomy" id="1408254"/>
    <lineage>
        <taxon>Bacteria</taxon>
        <taxon>Bacillati</taxon>
        <taxon>Bacillota</taxon>
        <taxon>Bacilli</taxon>
        <taxon>Bacillales</taxon>
        <taxon>Paenibacillaceae</taxon>
        <taxon>Brevibacillus</taxon>
    </lineage>
</organism>
<dbReference type="Proteomes" id="UP000017973">
    <property type="component" value="Unassembled WGS sequence"/>
</dbReference>
<dbReference type="EMBL" id="AYJU01000017">
    <property type="protein sequence ID" value="EST53998.1"/>
    <property type="molecule type" value="Genomic_DNA"/>
</dbReference>
<dbReference type="OrthoDB" id="2567404at2"/>
<keyword evidence="2" id="KW-1185">Reference proteome</keyword>
<dbReference type="RefSeq" id="WP_023558569.1">
    <property type="nucleotide sequence ID" value="NZ_KI629785.1"/>
</dbReference>